<reference evidence="3" key="1">
    <citation type="submission" date="2022-11" db="UniProtKB">
        <authorList>
            <consortium name="WormBaseParasite"/>
        </authorList>
    </citation>
    <scope>IDENTIFICATION</scope>
</reference>
<name>A0A914HQ08_GLORO</name>
<evidence type="ECO:0000313" key="2">
    <source>
        <dbReference type="Proteomes" id="UP000887572"/>
    </source>
</evidence>
<dbReference type="WBParaSite" id="Gr19_v10_g3387.t1">
    <property type="protein sequence ID" value="Gr19_v10_g3387.t1"/>
    <property type="gene ID" value="Gr19_v10_g3387"/>
</dbReference>
<evidence type="ECO:0000256" key="1">
    <source>
        <dbReference type="SAM" id="MobiDB-lite"/>
    </source>
</evidence>
<organism evidence="2 3">
    <name type="scientific">Globodera rostochiensis</name>
    <name type="common">Golden nematode worm</name>
    <name type="synonym">Heterodera rostochiensis</name>
    <dbReference type="NCBI Taxonomy" id="31243"/>
    <lineage>
        <taxon>Eukaryota</taxon>
        <taxon>Metazoa</taxon>
        <taxon>Ecdysozoa</taxon>
        <taxon>Nematoda</taxon>
        <taxon>Chromadorea</taxon>
        <taxon>Rhabditida</taxon>
        <taxon>Tylenchina</taxon>
        <taxon>Tylenchomorpha</taxon>
        <taxon>Tylenchoidea</taxon>
        <taxon>Heteroderidae</taxon>
        <taxon>Heteroderinae</taxon>
        <taxon>Globodera</taxon>
    </lineage>
</organism>
<dbReference type="AlphaFoldDB" id="A0A914HQ08"/>
<protein>
    <submittedName>
        <fullName evidence="3">Uncharacterized protein</fullName>
    </submittedName>
</protein>
<feature type="region of interest" description="Disordered" evidence="1">
    <location>
        <begin position="1"/>
        <end position="65"/>
    </location>
</feature>
<sequence length="181" mass="20126">MAMTSMNTLSVASAQVPQCPPKPPEEIPGQEPPMDNNPLAAPFSSKEVWERSKRRSNTAPGPDGIRYAVWKKYDQTGGRSRYQIPSANYIRQSWQIDLPLGRSTLTESAPVRRASCRLMGARNTFRSAVNNPGCQTCQKALLSRLAGPQQCLWLPNDLGEVGAHKCIRHQTKLDVRAKINR</sequence>
<accession>A0A914HQ08</accession>
<feature type="compositionally biased region" description="Polar residues" evidence="1">
    <location>
        <begin position="1"/>
        <end position="13"/>
    </location>
</feature>
<evidence type="ECO:0000313" key="3">
    <source>
        <dbReference type="WBParaSite" id="Gr19_v10_g3387.t1"/>
    </source>
</evidence>
<proteinExistence type="predicted"/>
<dbReference type="Proteomes" id="UP000887572">
    <property type="component" value="Unplaced"/>
</dbReference>
<keyword evidence="2" id="KW-1185">Reference proteome</keyword>